<feature type="repeat" description="WD" evidence="4">
    <location>
        <begin position="77"/>
        <end position="117"/>
    </location>
</feature>
<evidence type="ECO:0000313" key="6">
    <source>
        <dbReference type="EnsemblMetazoa" id="XP_020910175.1"/>
    </source>
</evidence>
<dbReference type="InterPro" id="IPR051959">
    <property type="entry name" value="PAK1-Kinase_Regulator"/>
</dbReference>
<evidence type="ECO:0000256" key="4">
    <source>
        <dbReference type="PROSITE-ProRule" id="PRU00221"/>
    </source>
</evidence>
<dbReference type="PANTHER" id="PTHR44675">
    <property type="entry name" value="PAK1 INTERACTING PROTEIN 1"/>
    <property type="match status" value="1"/>
</dbReference>
<proteinExistence type="predicted"/>
<feature type="repeat" description="WD" evidence="4">
    <location>
        <begin position="118"/>
        <end position="159"/>
    </location>
</feature>
<reference evidence="6" key="1">
    <citation type="submission" date="2022-11" db="UniProtKB">
        <authorList>
            <consortium name="EnsemblMetazoa"/>
        </authorList>
    </citation>
    <scope>IDENTIFICATION</scope>
</reference>
<dbReference type="AlphaFoldDB" id="A0A913XUU1"/>
<evidence type="ECO:0000256" key="1">
    <source>
        <dbReference type="ARBA" id="ARBA00022574"/>
    </source>
</evidence>
<dbReference type="GeneID" id="110248029"/>
<organism evidence="6 7">
    <name type="scientific">Exaiptasia diaphana</name>
    <name type="common">Tropical sea anemone</name>
    <name type="synonym">Aiptasia pulchella</name>
    <dbReference type="NCBI Taxonomy" id="2652724"/>
    <lineage>
        <taxon>Eukaryota</taxon>
        <taxon>Metazoa</taxon>
        <taxon>Cnidaria</taxon>
        <taxon>Anthozoa</taxon>
        <taxon>Hexacorallia</taxon>
        <taxon>Actiniaria</taxon>
        <taxon>Aiptasiidae</taxon>
        <taxon>Exaiptasia</taxon>
    </lineage>
</organism>
<feature type="compositionally biased region" description="Acidic residues" evidence="5">
    <location>
        <begin position="381"/>
        <end position="392"/>
    </location>
</feature>
<comment type="function">
    <text evidence="3">Negatively regulates the PAK1 kinase. PAK1 is a member of the PAK kinase family, which has been shown to play a positive role in the regulation of signaling pathways involving MAPK8 and RELA. PAK1 exists as an inactive homodimer, which is activated by binding of small GTPases such as CDC42 to an N-terminal regulatory domain. PAK1IP1 also binds to the N-terminus of PAK1, and inhibits the specific activation of PAK1 by CDC42. May be involved in ribosomal large subunit assembly.</text>
</comment>
<evidence type="ECO:0000313" key="7">
    <source>
        <dbReference type="Proteomes" id="UP000887567"/>
    </source>
</evidence>
<dbReference type="PROSITE" id="PS50294">
    <property type="entry name" value="WD_REPEATS_REGION"/>
    <property type="match status" value="1"/>
</dbReference>
<protein>
    <recommendedName>
        <fullName evidence="8">P21-activated protein kinase-interacting protein 1-like</fullName>
    </recommendedName>
</protein>
<dbReference type="InterPro" id="IPR015943">
    <property type="entry name" value="WD40/YVTN_repeat-like_dom_sf"/>
</dbReference>
<accession>A0A913XUU1</accession>
<evidence type="ECO:0000256" key="5">
    <source>
        <dbReference type="SAM" id="MobiDB-lite"/>
    </source>
</evidence>
<evidence type="ECO:0000256" key="3">
    <source>
        <dbReference type="ARBA" id="ARBA00045213"/>
    </source>
</evidence>
<keyword evidence="7" id="KW-1185">Reference proteome</keyword>
<feature type="region of interest" description="Disordered" evidence="5">
    <location>
        <begin position="307"/>
        <end position="392"/>
    </location>
</feature>
<dbReference type="RefSeq" id="XP_020910175.1">
    <property type="nucleotide sequence ID" value="XM_021054516.1"/>
</dbReference>
<dbReference type="OMA" id="IIIWRTK"/>
<dbReference type="SUPFAM" id="SSF50978">
    <property type="entry name" value="WD40 repeat-like"/>
    <property type="match status" value="1"/>
</dbReference>
<dbReference type="PANTHER" id="PTHR44675:SF1">
    <property type="entry name" value="P21-ACTIVATED PROTEIN KINASE-INTERACTING PROTEIN 1"/>
    <property type="match status" value="1"/>
</dbReference>
<sequence>MEVVVGTYDPLLLGFQLIRNPDNEKSFRFEPKFVDRGHAGCVKSVVCDQEGSILASGSTDESIRLFSLKDHRELGSLHQHEGSVTSLTFCGNTHMLSASEDKTICVYDCKTWECLKVLKGHKGTVNSISVHPSGRLAMSVSKDKHLRTWNLVTGRSAYVTHIKEDATLIKWSPSGDCYALVIGNKIVLYKLATASLSCTLELPRPVLAIQFLTEKYLVAGGEFDGIRVFDIEKETCIQTVSGHESRVKAIEVVCNPFPDEDSKCLLVFSVSSDGDLRAWSFNRDNFEEEASLLARYEMNGRPTCLTVSYPGKLSHSKKNTETEQKVQEKQEDHDISEQRPRDSGVEPTKKKIKKKKKGSSKKKKKPVDGEETTTAQPSELHEDEDEEMEKST</sequence>
<dbReference type="InterPro" id="IPR019775">
    <property type="entry name" value="WD40_repeat_CS"/>
</dbReference>
<name>A0A913XUU1_EXADI</name>
<evidence type="ECO:0008006" key="8">
    <source>
        <dbReference type="Google" id="ProtNLM"/>
    </source>
</evidence>
<feature type="compositionally biased region" description="Basic and acidic residues" evidence="5">
    <location>
        <begin position="318"/>
        <end position="349"/>
    </location>
</feature>
<dbReference type="PROSITE" id="PS00678">
    <property type="entry name" value="WD_REPEATS_1"/>
    <property type="match status" value="1"/>
</dbReference>
<keyword evidence="1 4" id="KW-0853">WD repeat</keyword>
<dbReference type="Proteomes" id="UP000887567">
    <property type="component" value="Unplaced"/>
</dbReference>
<dbReference type="Pfam" id="PF00400">
    <property type="entry name" value="WD40"/>
    <property type="match status" value="4"/>
</dbReference>
<dbReference type="KEGG" id="epa:110248029"/>
<feature type="compositionally biased region" description="Basic residues" evidence="5">
    <location>
        <begin position="350"/>
        <end position="365"/>
    </location>
</feature>
<dbReference type="InterPro" id="IPR001680">
    <property type="entry name" value="WD40_rpt"/>
</dbReference>
<keyword evidence="2" id="KW-0677">Repeat</keyword>
<dbReference type="SMART" id="SM00320">
    <property type="entry name" value="WD40"/>
    <property type="match status" value="5"/>
</dbReference>
<feature type="repeat" description="WD" evidence="4">
    <location>
        <begin position="35"/>
        <end position="76"/>
    </location>
</feature>
<dbReference type="Gene3D" id="2.130.10.10">
    <property type="entry name" value="YVTN repeat-like/Quinoprotein amine dehydrogenase"/>
    <property type="match status" value="2"/>
</dbReference>
<dbReference type="OrthoDB" id="308449at2759"/>
<dbReference type="PROSITE" id="PS50082">
    <property type="entry name" value="WD_REPEATS_2"/>
    <property type="match status" value="3"/>
</dbReference>
<dbReference type="InterPro" id="IPR036322">
    <property type="entry name" value="WD40_repeat_dom_sf"/>
</dbReference>
<dbReference type="EnsemblMetazoa" id="XM_021054516.1">
    <property type="protein sequence ID" value="XP_020910175.1"/>
    <property type="gene ID" value="LOC110248029"/>
</dbReference>
<dbReference type="CDD" id="cd00200">
    <property type="entry name" value="WD40"/>
    <property type="match status" value="1"/>
</dbReference>
<evidence type="ECO:0000256" key="2">
    <source>
        <dbReference type="ARBA" id="ARBA00022737"/>
    </source>
</evidence>